<evidence type="ECO:0008006" key="5">
    <source>
        <dbReference type="Google" id="ProtNLM"/>
    </source>
</evidence>
<evidence type="ECO:0000256" key="1">
    <source>
        <dbReference type="SAM" id="MobiDB-lite"/>
    </source>
</evidence>
<keyword evidence="2" id="KW-0472">Membrane</keyword>
<dbReference type="AlphaFoldDB" id="A0AAN9SHX6"/>
<dbReference type="Proteomes" id="UP001386955">
    <property type="component" value="Unassembled WGS sequence"/>
</dbReference>
<evidence type="ECO:0000256" key="2">
    <source>
        <dbReference type="SAM" id="Phobius"/>
    </source>
</evidence>
<keyword evidence="4" id="KW-1185">Reference proteome</keyword>
<evidence type="ECO:0000313" key="4">
    <source>
        <dbReference type="Proteomes" id="UP001386955"/>
    </source>
</evidence>
<gene>
    <name evidence="3" type="ORF">VNO78_16215</name>
</gene>
<organism evidence="3 4">
    <name type="scientific">Psophocarpus tetragonolobus</name>
    <name type="common">Winged bean</name>
    <name type="synonym">Dolichos tetragonolobus</name>
    <dbReference type="NCBI Taxonomy" id="3891"/>
    <lineage>
        <taxon>Eukaryota</taxon>
        <taxon>Viridiplantae</taxon>
        <taxon>Streptophyta</taxon>
        <taxon>Embryophyta</taxon>
        <taxon>Tracheophyta</taxon>
        <taxon>Spermatophyta</taxon>
        <taxon>Magnoliopsida</taxon>
        <taxon>eudicotyledons</taxon>
        <taxon>Gunneridae</taxon>
        <taxon>Pentapetalae</taxon>
        <taxon>rosids</taxon>
        <taxon>fabids</taxon>
        <taxon>Fabales</taxon>
        <taxon>Fabaceae</taxon>
        <taxon>Papilionoideae</taxon>
        <taxon>50 kb inversion clade</taxon>
        <taxon>NPAAA clade</taxon>
        <taxon>indigoferoid/millettioid clade</taxon>
        <taxon>Phaseoleae</taxon>
        <taxon>Psophocarpus</taxon>
    </lineage>
</organism>
<name>A0AAN9SHX6_PSOTE</name>
<feature type="region of interest" description="Disordered" evidence="1">
    <location>
        <begin position="56"/>
        <end position="75"/>
    </location>
</feature>
<feature type="transmembrane region" description="Helical" evidence="2">
    <location>
        <begin position="6"/>
        <end position="25"/>
    </location>
</feature>
<protein>
    <recommendedName>
        <fullName evidence="5">Transmembrane protein</fullName>
    </recommendedName>
</protein>
<accession>A0AAN9SHX6</accession>
<evidence type="ECO:0000313" key="3">
    <source>
        <dbReference type="EMBL" id="KAK7395650.1"/>
    </source>
</evidence>
<dbReference type="EMBL" id="JAYMYS010000004">
    <property type="protein sequence ID" value="KAK7395650.1"/>
    <property type="molecule type" value="Genomic_DNA"/>
</dbReference>
<sequence length="75" mass="8216">MQLEVITVVAIVIMCLMETMVALVATNNHVSMPPWEMYTTTIGVVGGKFGNVRGKASIDKPHPPAPDTASFYWNH</sequence>
<reference evidence="3 4" key="1">
    <citation type="submission" date="2024-01" db="EMBL/GenBank/DDBJ databases">
        <title>The genomes of 5 underutilized Papilionoideae crops provide insights into root nodulation and disease resistanc.</title>
        <authorList>
            <person name="Jiang F."/>
        </authorList>
    </citation>
    <scope>NUCLEOTIDE SEQUENCE [LARGE SCALE GENOMIC DNA]</scope>
    <source>
        <strain evidence="3">DUOXIRENSHENG_FW03</strain>
        <tissue evidence="3">Leaves</tissue>
    </source>
</reference>
<proteinExistence type="predicted"/>
<keyword evidence="2" id="KW-0812">Transmembrane</keyword>
<comment type="caution">
    <text evidence="3">The sequence shown here is derived from an EMBL/GenBank/DDBJ whole genome shotgun (WGS) entry which is preliminary data.</text>
</comment>
<keyword evidence="2" id="KW-1133">Transmembrane helix</keyword>